<evidence type="ECO:0000256" key="4">
    <source>
        <dbReference type="ARBA" id="ARBA00022679"/>
    </source>
</evidence>
<dbReference type="InterPro" id="IPR003010">
    <property type="entry name" value="C-N_Hydrolase"/>
</dbReference>
<sequence>MRMRQAALTGEKARGGAAAFGLGIVAAAGQAPLGLWPLALLGFAGLIALVLPAATPQRAAKLAWMGGAGYFGAALVWIVQPFLVDIARHGWMAPFALGLMAFGLALFWAVAGYAAARFTQRPGLRCAALVLMLTVAELARSYVLTGFPWALIGHLWIGTPVMQLAAVTGPHGLTLLALLAAALPVALRTRGAVLALVLVAAAWGYGAWQLTRPIPPREAAPVVRLLQPNAAQHLKWRDDLVPVFLRRQLALTAEFSDPAPDLIVWPETAVPYLLGQAEPVLKMISDASGGRPAILGIQRRDGRRVFNALAAIGAGGAVTHVYDKYHLVPFGEYMPLSGFFARFGIFGLAAGESFGYAAGPGAQVLDLGALGKVLPLICYEAIFPQDLRAAPIRADWILQLTNDAWFGTFSGPYQHLAQARLRAVEQGLPVLRSANTGVSAVIDARGRVLRDLPLNTAGQLTAPVPPALPPTLYVRFGDWPAGLAIIVALAALIYRRFSVSR</sequence>
<organism evidence="11 12">
    <name type="scientific">Actibacterium naphthalenivorans</name>
    <dbReference type="NCBI Taxonomy" id="1614693"/>
    <lineage>
        <taxon>Bacteria</taxon>
        <taxon>Pseudomonadati</taxon>
        <taxon>Pseudomonadota</taxon>
        <taxon>Alphaproteobacteria</taxon>
        <taxon>Rhodobacterales</taxon>
        <taxon>Roseobacteraceae</taxon>
        <taxon>Actibacterium</taxon>
    </lineage>
</organism>
<dbReference type="Proteomes" id="UP000585681">
    <property type="component" value="Unassembled WGS sequence"/>
</dbReference>
<dbReference type="AlphaFoldDB" id="A0A840C536"/>
<evidence type="ECO:0000256" key="6">
    <source>
        <dbReference type="ARBA" id="ARBA00022989"/>
    </source>
</evidence>
<comment type="pathway">
    <text evidence="9">Protein modification; lipoprotein biosynthesis (N-acyl transfer).</text>
</comment>
<gene>
    <name evidence="9" type="primary">lnt</name>
    <name evidence="11" type="ORF">GGR17_000705</name>
</gene>
<dbReference type="Pfam" id="PF00795">
    <property type="entry name" value="CN_hydrolase"/>
    <property type="match status" value="1"/>
</dbReference>
<dbReference type="GO" id="GO:0042158">
    <property type="term" value="P:lipoprotein biosynthetic process"/>
    <property type="evidence" value="ECO:0007669"/>
    <property type="project" value="UniProtKB-UniRule"/>
</dbReference>
<dbReference type="InterPro" id="IPR045378">
    <property type="entry name" value="LNT_N"/>
</dbReference>
<protein>
    <recommendedName>
        <fullName evidence="9">Apolipoprotein N-acyltransferase</fullName>
        <shortName evidence="9">ALP N-acyltransferase</shortName>
        <ecNumber evidence="9">2.3.1.269</ecNumber>
    </recommendedName>
</protein>
<keyword evidence="6 9" id="KW-1133">Transmembrane helix</keyword>
<evidence type="ECO:0000256" key="2">
    <source>
        <dbReference type="ARBA" id="ARBA00010065"/>
    </source>
</evidence>
<keyword evidence="7 9" id="KW-0472">Membrane</keyword>
<reference evidence="11" key="1">
    <citation type="submission" date="2020-08" db="EMBL/GenBank/DDBJ databases">
        <title>Genomic Encyclopedia of Type Strains, Phase IV (KMG-IV): sequencing the most valuable type-strain genomes for metagenomic binning, comparative biology and taxonomic classification.</title>
        <authorList>
            <person name="Goeker M."/>
        </authorList>
    </citation>
    <scope>NUCLEOTIDE SEQUENCE [LARGE SCALE GENOMIC DNA]</scope>
    <source>
        <strain evidence="11">DSM 105040</strain>
    </source>
</reference>
<feature type="transmembrane region" description="Helical" evidence="9">
    <location>
        <begin position="479"/>
        <end position="497"/>
    </location>
</feature>
<evidence type="ECO:0000259" key="10">
    <source>
        <dbReference type="PROSITE" id="PS50263"/>
    </source>
</evidence>
<comment type="caution">
    <text evidence="11">The sequence shown here is derived from an EMBL/GenBank/DDBJ whole genome shotgun (WGS) entry which is preliminary data.</text>
</comment>
<evidence type="ECO:0000256" key="7">
    <source>
        <dbReference type="ARBA" id="ARBA00023136"/>
    </source>
</evidence>
<keyword evidence="5 9" id="KW-0812">Transmembrane</keyword>
<dbReference type="NCBIfam" id="TIGR00546">
    <property type="entry name" value="lnt"/>
    <property type="match status" value="1"/>
</dbReference>
<evidence type="ECO:0000256" key="8">
    <source>
        <dbReference type="ARBA" id="ARBA00023315"/>
    </source>
</evidence>
<dbReference type="EC" id="2.3.1.269" evidence="9"/>
<dbReference type="InterPro" id="IPR004563">
    <property type="entry name" value="Apolipo_AcylTrfase"/>
</dbReference>
<feature type="transmembrane region" description="Helical" evidence="9">
    <location>
        <begin position="164"/>
        <end position="185"/>
    </location>
</feature>
<dbReference type="PANTHER" id="PTHR38686">
    <property type="entry name" value="APOLIPOPROTEIN N-ACYLTRANSFERASE"/>
    <property type="match status" value="1"/>
</dbReference>
<feature type="transmembrane region" description="Helical" evidence="9">
    <location>
        <begin position="192"/>
        <end position="208"/>
    </location>
</feature>
<dbReference type="UniPathway" id="UPA00666"/>
<keyword evidence="8 9" id="KW-0012">Acyltransferase</keyword>
<dbReference type="InterPro" id="IPR036526">
    <property type="entry name" value="C-N_Hydrolase_sf"/>
</dbReference>
<evidence type="ECO:0000256" key="9">
    <source>
        <dbReference type="HAMAP-Rule" id="MF_01148"/>
    </source>
</evidence>
<evidence type="ECO:0000256" key="1">
    <source>
        <dbReference type="ARBA" id="ARBA00004651"/>
    </source>
</evidence>
<feature type="transmembrane region" description="Helical" evidence="9">
    <location>
        <begin position="95"/>
        <end position="116"/>
    </location>
</feature>
<comment type="similarity">
    <text evidence="2 9">Belongs to the CN hydrolase family. Apolipoprotein N-acyltransferase subfamily.</text>
</comment>
<dbReference type="Gene3D" id="3.60.110.10">
    <property type="entry name" value="Carbon-nitrogen hydrolase"/>
    <property type="match status" value="1"/>
</dbReference>
<proteinExistence type="inferred from homology"/>
<comment type="subcellular location">
    <subcellularLocation>
        <location evidence="1 9">Cell membrane</location>
        <topology evidence="1 9">Multi-pass membrane protein</topology>
    </subcellularLocation>
</comment>
<keyword evidence="3 9" id="KW-1003">Cell membrane</keyword>
<keyword evidence="12" id="KW-1185">Reference proteome</keyword>
<evidence type="ECO:0000313" key="11">
    <source>
        <dbReference type="EMBL" id="MBB4020914.1"/>
    </source>
</evidence>
<dbReference type="PROSITE" id="PS50263">
    <property type="entry name" value="CN_HYDROLASE"/>
    <property type="match status" value="1"/>
</dbReference>
<keyword evidence="4 9" id="KW-0808">Transferase</keyword>
<evidence type="ECO:0000256" key="5">
    <source>
        <dbReference type="ARBA" id="ARBA00022692"/>
    </source>
</evidence>
<keyword evidence="11" id="KW-0449">Lipoprotein</keyword>
<feature type="transmembrane region" description="Helical" evidence="9">
    <location>
        <begin position="37"/>
        <end position="55"/>
    </location>
</feature>
<evidence type="ECO:0000313" key="12">
    <source>
        <dbReference type="Proteomes" id="UP000585681"/>
    </source>
</evidence>
<dbReference type="EMBL" id="JACIEQ010000001">
    <property type="protein sequence ID" value="MBB4020914.1"/>
    <property type="molecule type" value="Genomic_DNA"/>
</dbReference>
<name>A0A840C536_9RHOB</name>
<feature type="domain" description="CN hydrolase" evidence="10">
    <location>
        <begin position="226"/>
        <end position="466"/>
    </location>
</feature>
<comment type="function">
    <text evidence="9">Catalyzes the phospholipid dependent N-acylation of the N-terminal cysteine of apolipoprotein, the last step in lipoprotein maturation.</text>
</comment>
<comment type="catalytic activity">
    <reaction evidence="9">
        <text>N-terminal S-1,2-diacyl-sn-glyceryl-L-cysteinyl-[lipoprotein] + a glycerophospholipid = N-acyl-S-1,2-diacyl-sn-glyceryl-L-cysteinyl-[lipoprotein] + a 2-acyl-sn-glycero-3-phospholipid + H(+)</text>
        <dbReference type="Rhea" id="RHEA:48228"/>
        <dbReference type="Rhea" id="RHEA-COMP:14681"/>
        <dbReference type="Rhea" id="RHEA-COMP:14684"/>
        <dbReference type="ChEBI" id="CHEBI:15378"/>
        <dbReference type="ChEBI" id="CHEBI:136912"/>
        <dbReference type="ChEBI" id="CHEBI:140656"/>
        <dbReference type="ChEBI" id="CHEBI:140657"/>
        <dbReference type="ChEBI" id="CHEBI:140660"/>
        <dbReference type="EC" id="2.3.1.269"/>
    </reaction>
</comment>
<dbReference type="CDD" id="cd07571">
    <property type="entry name" value="ALP_N-acyl_transferase"/>
    <property type="match status" value="1"/>
</dbReference>
<feature type="transmembrane region" description="Helical" evidence="9">
    <location>
        <begin position="62"/>
        <end position="83"/>
    </location>
</feature>
<dbReference type="GO" id="GO:0005886">
    <property type="term" value="C:plasma membrane"/>
    <property type="evidence" value="ECO:0007669"/>
    <property type="project" value="UniProtKB-SubCell"/>
</dbReference>
<dbReference type="GO" id="GO:0016410">
    <property type="term" value="F:N-acyltransferase activity"/>
    <property type="evidence" value="ECO:0007669"/>
    <property type="project" value="UniProtKB-UniRule"/>
</dbReference>
<dbReference type="PANTHER" id="PTHR38686:SF1">
    <property type="entry name" value="APOLIPOPROTEIN N-ACYLTRANSFERASE"/>
    <property type="match status" value="1"/>
</dbReference>
<accession>A0A840C536</accession>
<dbReference type="SUPFAM" id="SSF56317">
    <property type="entry name" value="Carbon-nitrogen hydrolase"/>
    <property type="match status" value="1"/>
</dbReference>
<evidence type="ECO:0000256" key="3">
    <source>
        <dbReference type="ARBA" id="ARBA00022475"/>
    </source>
</evidence>
<dbReference type="Pfam" id="PF20154">
    <property type="entry name" value="LNT_N"/>
    <property type="match status" value="1"/>
</dbReference>
<feature type="transmembrane region" description="Helical" evidence="9">
    <location>
        <begin position="128"/>
        <end position="152"/>
    </location>
</feature>
<dbReference type="HAMAP" id="MF_01148">
    <property type="entry name" value="Lnt"/>
    <property type="match status" value="1"/>
</dbReference>